<evidence type="ECO:0008006" key="4">
    <source>
        <dbReference type="Google" id="ProtNLM"/>
    </source>
</evidence>
<reference evidence="2 3" key="1">
    <citation type="submission" date="2023-07" db="EMBL/GenBank/DDBJ databases">
        <title>Functional and genomic diversity of the sorghum phyllosphere microbiome.</title>
        <authorList>
            <person name="Shade A."/>
        </authorList>
    </citation>
    <scope>NUCLEOTIDE SEQUENCE [LARGE SCALE GENOMIC DNA]</scope>
    <source>
        <strain evidence="2 3">SORGH_AS_0892</strain>
    </source>
</reference>
<keyword evidence="1" id="KW-0732">Signal</keyword>
<dbReference type="Proteomes" id="UP001244640">
    <property type="component" value="Unassembled WGS sequence"/>
</dbReference>
<feature type="signal peptide" evidence="1">
    <location>
        <begin position="1"/>
        <end position="22"/>
    </location>
</feature>
<dbReference type="EMBL" id="JAUTBA010000001">
    <property type="protein sequence ID" value="MDQ1151938.1"/>
    <property type="molecule type" value="Genomic_DNA"/>
</dbReference>
<proteinExistence type="predicted"/>
<gene>
    <name evidence="2" type="ORF">QE382_003922</name>
</gene>
<organism evidence="2 3">
    <name type="scientific">Sphingobacterium zeae</name>
    <dbReference type="NCBI Taxonomy" id="1776859"/>
    <lineage>
        <taxon>Bacteria</taxon>
        <taxon>Pseudomonadati</taxon>
        <taxon>Bacteroidota</taxon>
        <taxon>Sphingobacteriia</taxon>
        <taxon>Sphingobacteriales</taxon>
        <taxon>Sphingobacteriaceae</taxon>
        <taxon>Sphingobacterium</taxon>
    </lineage>
</organism>
<name>A0ABU0UAS3_9SPHI</name>
<evidence type="ECO:0000313" key="2">
    <source>
        <dbReference type="EMBL" id="MDQ1151938.1"/>
    </source>
</evidence>
<keyword evidence="3" id="KW-1185">Reference proteome</keyword>
<evidence type="ECO:0000313" key="3">
    <source>
        <dbReference type="Proteomes" id="UP001244640"/>
    </source>
</evidence>
<protein>
    <recommendedName>
        <fullName evidence="4">TraB/GumN family protein</fullName>
    </recommendedName>
</protein>
<sequence>MNFIMKYLFSSLSVLFLNFAQAQTSIKTELYIIGTVHDSSAILSPDMLFEIIDKIRPDILLQENDSEQMKDYAKEIRLTSNEQNATLRYLKKYPETRNLPFEFEGRNQYRIDRGMVPADYLTVKLIDSLYLVGKLSDTNKAIYEKYKEANNALLNFSKTDIKTLNSVAFETLNRYRQTLQHHEVPKIANSEVIFEEKYVVKPNGQKISYRDGYQLWCNFWDLRNNTMAINIIKHANQYSGKKIVVLTGVQHKYYLKELLDKYQDGSYRVIEYFQ</sequence>
<comment type="caution">
    <text evidence="2">The sequence shown here is derived from an EMBL/GenBank/DDBJ whole genome shotgun (WGS) entry which is preliminary data.</text>
</comment>
<evidence type="ECO:0000256" key="1">
    <source>
        <dbReference type="SAM" id="SignalP"/>
    </source>
</evidence>
<dbReference type="RefSeq" id="WP_209576414.1">
    <property type="nucleotide sequence ID" value="NZ_JAUTBA010000001.1"/>
</dbReference>
<accession>A0ABU0UAS3</accession>
<feature type="chain" id="PRO_5047532805" description="TraB/GumN family protein" evidence="1">
    <location>
        <begin position="23"/>
        <end position="274"/>
    </location>
</feature>